<keyword evidence="2" id="KW-1185">Reference proteome</keyword>
<reference evidence="1" key="1">
    <citation type="submission" date="2018-12" db="EMBL/GenBank/DDBJ databases">
        <authorList>
            <person name="Will S."/>
            <person name="Neumann-Schaal M."/>
            <person name="Henke P."/>
        </authorList>
    </citation>
    <scope>NUCLEOTIDE SEQUENCE</scope>
    <source>
        <strain evidence="1">PCC 7102</strain>
    </source>
</reference>
<dbReference type="AlphaFoldDB" id="A0A433VBQ7"/>
<dbReference type="EMBL" id="RSCL01000013">
    <property type="protein sequence ID" value="RUT03545.1"/>
    <property type="molecule type" value="Genomic_DNA"/>
</dbReference>
<dbReference type="InterPro" id="IPR027417">
    <property type="entry name" value="P-loop_NTPase"/>
</dbReference>
<dbReference type="Proteomes" id="UP000271624">
    <property type="component" value="Unassembled WGS sequence"/>
</dbReference>
<dbReference type="PRINTS" id="PR00364">
    <property type="entry name" value="DISEASERSIST"/>
</dbReference>
<protein>
    <submittedName>
        <fullName evidence="1">Uncharacterized protein</fullName>
    </submittedName>
</protein>
<dbReference type="OrthoDB" id="182489at2"/>
<name>A0A433VBQ7_9CYAN</name>
<evidence type="ECO:0000313" key="1">
    <source>
        <dbReference type="EMBL" id="RUT03545.1"/>
    </source>
</evidence>
<gene>
    <name evidence="1" type="ORF">DSM106972_051840</name>
</gene>
<comment type="caution">
    <text evidence="1">The sequence shown here is derived from an EMBL/GenBank/DDBJ whole genome shotgun (WGS) entry which is preliminary data.</text>
</comment>
<sequence length="693" mass="79639">MPSSLLGRLNAERNRRFVGRVQELALFQNTIASTELPINILYIYGPGGVGKTSLCAQFMQLCEQVNCDYLSIEARNLEAAPESFLAALRGIMGLQESESPLDILKVSNKRNILFIDTYENIATLDEWLREEFLPHLSLDTLIVLAGRTPPSLAWRSDAGWQALIRTLPLRNLSYEESLSYLARRDIPNTQHQIILDFTHGYPLALSLVADVFTQKETTFQPDSQPDIIKTLLERFIQDVPSTAHRMALEACAVVRLTTEALLKQMLDLSEVRDIFEWLRELSFVESGQNGLFPHDLAREVLIADLRWRHPEFYADLHQRARNYYTIKLGQTQGDEKHRVLFDYMFLHRDNPAIRPRFTWQEHSSLQTDIYRESDKAGILEIITQYEGFESASIAAHWISRQPENIVVFRDSNLTPAGFAIFVELHKATAQDIEVDTGAVAAWQYLQSEAPLRSSSEGATIFRFWMARDTYQAVSPTQSLIFINFVQYFQKTPGLAYTFLPCAEPEMWAPMLTYFDLKRLPKADFEINKRKYGIYGHDWRIVSPSAWRELLAKREIDAKSEIETTSSTTPRLLVLSEPDFIEAVYDALKNFTRTNALHNSPLLYSHLIENRANTNDINERISTLQTLIKQTAESLQASPRDDKLYRAIYRTYISPAPTQEQAAELLDLPFSTYRRHLKAGMERVAQILWQQEIN</sequence>
<evidence type="ECO:0000313" key="2">
    <source>
        <dbReference type="Proteomes" id="UP000271624"/>
    </source>
</evidence>
<dbReference type="RefSeq" id="WP_127083495.1">
    <property type="nucleotide sequence ID" value="NZ_RSCL01000013.1"/>
</dbReference>
<reference evidence="1" key="2">
    <citation type="journal article" date="2019" name="Genome Biol. Evol.">
        <title>Day and night: Metabolic profiles and evolutionary relationships of six axenic non-marine cyanobacteria.</title>
        <authorList>
            <person name="Will S.E."/>
            <person name="Henke P."/>
            <person name="Boedeker C."/>
            <person name="Huang S."/>
            <person name="Brinkmann H."/>
            <person name="Rohde M."/>
            <person name="Jarek M."/>
            <person name="Friedl T."/>
            <person name="Seufert S."/>
            <person name="Schumacher M."/>
            <person name="Overmann J."/>
            <person name="Neumann-Schaal M."/>
            <person name="Petersen J."/>
        </authorList>
    </citation>
    <scope>NUCLEOTIDE SEQUENCE [LARGE SCALE GENOMIC DNA]</scope>
    <source>
        <strain evidence="1">PCC 7102</strain>
    </source>
</reference>
<dbReference type="SUPFAM" id="SSF52540">
    <property type="entry name" value="P-loop containing nucleoside triphosphate hydrolases"/>
    <property type="match status" value="1"/>
</dbReference>
<organism evidence="1 2">
    <name type="scientific">Dulcicalothrix desertica PCC 7102</name>
    <dbReference type="NCBI Taxonomy" id="232991"/>
    <lineage>
        <taxon>Bacteria</taxon>
        <taxon>Bacillati</taxon>
        <taxon>Cyanobacteriota</taxon>
        <taxon>Cyanophyceae</taxon>
        <taxon>Nostocales</taxon>
        <taxon>Calotrichaceae</taxon>
        <taxon>Dulcicalothrix</taxon>
    </lineage>
</organism>
<accession>A0A433VBQ7</accession>
<proteinExistence type="predicted"/>
<dbReference type="Gene3D" id="3.40.50.300">
    <property type="entry name" value="P-loop containing nucleotide triphosphate hydrolases"/>
    <property type="match status" value="1"/>
</dbReference>